<dbReference type="SUPFAM" id="SSF54913">
    <property type="entry name" value="GlnB-like"/>
    <property type="match status" value="1"/>
</dbReference>
<dbReference type="InterPro" id="IPR002187">
    <property type="entry name" value="N-reg_PII"/>
</dbReference>
<name>A0A3B0XT55_9ZZZZ</name>
<accession>A0A3B0XT55</accession>
<gene>
    <name evidence="1" type="ORF">MNBD_GAMMA08-1804</name>
</gene>
<dbReference type="InterPro" id="IPR011322">
    <property type="entry name" value="N-reg_PII-like_a/b"/>
</dbReference>
<dbReference type="EMBL" id="UOFH01000345">
    <property type="protein sequence ID" value="VAW66477.1"/>
    <property type="molecule type" value="Genomic_DNA"/>
</dbReference>
<dbReference type="GO" id="GO:0005524">
    <property type="term" value="F:ATP binding"/>
    <property type="evidence" value="ECO:0007669"/>
    <property type="project" value="TreeGrafter"/>
</dbReference>
<dbReference type="SMART" id="SM00938">
    <property type="entry name" value="P-II"/>
    <property type="match status" value="1"/>
</dbReference>
<dbReference type="PROSITE" id="PS51343">
    <property type="entry name" value="PII_GLNB_DOM"/>
    <property type="match status" value="1"/>
</dbReference>
<evidence type="ECO:0000313" key="1">
    <source>
        <dbReference type="EMBL" id="VAW66477.1"/>
    </source>
</evidence>
<evidence type="ECO:0008006" key="2">
    <source>
        <dbReference type="Google" id="ProtNLM"/>
    </source>
</evidence>
<protein>
    <recommendedName>
        <fullName evidence="2">Nitrogen regulatory protein P-II</fullName>
    </recommendedName>
</protein>
<dbReference type="AlphaFoldDB" id="A0A3B0XT55"/>
<dbReference type="Gene3D" id="3.30.70.120">
    <property type="match status" value="1"/>
</dbReference>
<dbReference type="PANTHER" id="PTHR30115">
    <property type="entry name" value="NITROGEN REGULATORY PROTEIN P-II"/>
    <property type="match status" value="1"/>
</dbReference>
<proteinExistence type="predicted"/>
<organism evidence="1">
    <name type="scientific">hydrothermal vent metagenome</name>
    <dbReference type="NCBI Taxonomy" id="652676"/>
    <lineage>
        <taxon>unclassified sequences</taxon>
        <taxon>metagenomes</taxon>
        <taxon>ecological metagenomes</taxon>
    </lineage>
</organism>
<dbReference type="GO" id="GO:0006808">
    <property type="term" value="P:regulation of nitrogen utilization"/>
    <property type="evidence" value="ECO:0007669"/>
    <property type="project" value="InterPro"/>
</dbReference>
<dbReference type="GO" id="GO:0005829">
    <property type="term" value="C:cytosol"/>
    <property type="evidence" value="ECO:0007669"/>
    <property type="project" value="TreeGrafter"/>
</dbReference>
<dbReference type="PRINTS" id="PR00340">
    <property type="entry name" value="PIIGLNB"/>
</dbReference>
<dbReference type="GO" id="GO:0030234">
    <property type="term" value="F:enzyme regulator activity"/>
    <property type="evidence" value="ECO:0007669"/>
    <property type="project" value="InterPro"/>
</dbReference>
<dbReference type="PANTHER" id="PTHR30115:SF11">
    <property type="entry name" value="NITROGEN REGULATORY PROTEIN P-II HOMOLOG"/>
    <property type="match status" value="1"/>
</dbReference>
<dbReference type="InterPro" id="IPR015867">
    <property type="entry name" value="N-reg_PII/ATP_PRibTrfase_C"/>
</dbReference>
<dbReference type="Pfam" id="PF00543">
    <property type="entry name" value="P-II"/>
    <property type="match status" value="1"/>
</dbReference>
<sequence>MKEIKAFIHRNRIADVLHALKNNDFCKDHCHLSINDVAGTLKAMDNREKDYSIEFGENVITEVKLELICQDEHVDEMVSLIRESAKTGQKLAGWIYISNISEAIAIKN</sequence>
<reference evidence="1" key="1">
    <citation type="submission" date="2018-06" db="EMBL/GenBank/DDBJ databases">
        <authorList>
            <person name="Zhirakovskaya E."/>
        </authorList>
    </citation>
    <scope>NUCLEOTIDE SEQUENCE</scope>
</reference>